<protein>
    <submittedName>
        <fullName evidence="2">Uncharacterized protein</fullName>
    </submittedName>
</protein>
<evidence type="ECO:0000256" key="1">
    <source>
        <dbReference type="SAM" id="Phobius"/>
    </source>
</evidence>
<keyword evidence="1" id="KW-1133">Transmembrane helix</keyword>
<dbReference type="AlphaFoldDB" id="A0A2I1GYH4"/>
<name>A0A2I1GYH4_9GLOM</name>
<feature type="transmembrane region" description="Helical" evidence="1">
    <location>
        <begin position="14"/>
        <end position="32"/>
    </location>
</feature>
<accession>A0A2I1GYH4</accession>
<sequence>MILLTSYHKFLDQIKIFFGHLTLLIVCVNIINGKEFSNHDAKSGFQPYKNFYKINHMSRVFLK</sequence>
<organism evidence="2 3">
    <name type="scientific">Rhizophagus irregularis</name>
    <dbReference type="NCBI Taxonomy" id="588596"/>
    <lineage>
        <taxon>Eukaryota</taxon>
        <taxon>Fungi</taxon>
        <taxon>Fungi incertae sedis</taxon>
        <taxon>Mucoromycota</taxon>
        <taxon>Glomeromycotina</taxon>
        <taxon>Glomeromycetes</taxon>
        <taxon>Glomerales</taxon>
        <taxon>Glomeraceae</taxon>
        <taxon>Rhizophagus</taxon>
    </lineage>
</organism>
<proteinExistence type="predicted"/>
<reference evidence="2 3" key="1">
    <citation type="submission" date="2015-10" db="EMBL/GenBank/DDBJ databases">
        <title>Genome analyses suggest a sexual origin of heterokaryosis in a supposedly ancient asexual fungus.</title>
        <authorList>
            <person name="Ropars J."/>
            <person name="Sedzielewska K."/>
            <person name="Noel J."/>
            <person name="Charron P."/>
            <person name="Farinelli L."/>
            <person name="Marton T."/>
            <person name="Kruger M."/>
            <person name="Pelin A."/>
            <person name="Brachmann A."/>
            <person name="Corradi N."/>
        </authorList>
    </citation>
    <scope>NUCLEOTIDE SEQUENCE [LARGE SCALE GENOMIC DNA]</scope>
    <source>
        <strain evidence="2 3">A4</strain>
    </source>
</reference>
<evidence type="ECO:0000313" key="2">
    <source>
        <dbReference type="EMBL" id="PKY51680.1"/>
    </source>
</evidence>
<keyword evidence="1" id="KW-0812">Transmembrane</keyword>
<dbReference type="Proteomes" id="UP000234323">
    <property type="component" value="Unassembled WGS sequence"/>
</dbReference>
<keyword evidence="3" id="KW-1185">Reference proteome</keyword>
<comment type="caution">
    <text evidence="2">The sequence shown here is derived from an EMBL/GenBank/DDBJ whole genome shotgun (WGS) entry which is preliminary data.</text>
</comment>
<keyword evidence="1" id="KW-0472">Membrane</keyword>
<dbReference type="EMBL" id="LLXI01001062">
    <property type="protein sequence ID" value="PKY51680.1"/>
    <property type="molecule type" value="Genomic_DNA"/>
</dbReference>
<gene>
    <name evidence="2" type="ORF">RhiirA4_8651</name>
</gene>
<evidence type="ECO:0000313" key="3">
    <source>
        <dbReference type="Proteomes" id="UP000234323"/>
    </source>
</evidence>